<keyword evidence="2" id="KW-1185">Reference proteome</keyword>
<organism evidence="1 2">
    <name type="scientific">Cryptosporangium arvum DSM 44712</name>
    <dbReference type="NCBI Taxonomy" id="927661"/>
    <lineage>
        <taxon>Bacteria</taxon>
        <taxon>Bacillati</taxon>
        <taxon>Actinomycetota</taxon>
        <taxon>Actinomycetes</taxon>
        <taxon>Cryptosporangiales</taxon>
        <taxon>Cryptosporangiaceae</taxon>
        <taxon>Cryptosporangium</taxon>
    </lineage>
</organism>
<dbReference type="EMBL" id="JFBT01000001">
    <property type="protein sequence ID" value="EXG81978.1"/>
    <property type="molecule type" value="Genomic_DNA"/>
</dbReference>
<evidence type="ECO:0000313" key="2">
    <source>
        <dbReference type="Proteomes" id="UP000021053"/>
    </source>
</evidence>
<reference evidence="1 2" key="1">
    <citation type="submission" date="2013-07" db="EMBL/GenBank/DDBJ databases">
        <authorList>
            <consortium name="DOE Joint Genome Institute"/>
            <person name="Eisen J."/>
            <person name="Huntemann M."/>
            <person name="Han J."/>
            <person name="Chen A."/>
            <person name="Kyrpides N."/>
            <person name="Mavromatis K."/>
            <person name="Markowitz V."/>
            <person name="Palaniappan K."/>
            <person name="Ivanova N."/>
            <person name="Schaumberg A."/>
            <person name="Pati A."/>
            <person name="Liolios K."/>
            <person name="Nordberg H.P."/>
            <person name="Cantor M.N."/>
            <person name="Hua S.X."/>
            <person name="Woyke T."/>
        </authorList>
    </citation>
    <scope>NUCLEOTIDE SEQUENCE [LARGE SCALE GENOMIC DNA]</scope>
    <source>
        <strain evidence="1 2">DSM 44712</strain>
    </source>
</reference>
<accession>A0A010Z3K2</accession>
<proteinExistence type="predicted"/>
<keyword evidence="1" id="KW-0436">Ligase</keyword>
<gene>
    <name evidence="1" type="ORF">CryarDRAFT_3105</name>
</gene>
<dbReference type="RefSeq" id="WP_211247460.1">
    <property type="nucleotide sequence ID" value="NZ_KK073874.1"/>
</dbReference>
<protein>
    <submittedName>
        <fullName evidence="1">Putative amidoligase enzyme</fullName>
    </submittedName>
</protein>
<evidence type="ECO:0000313" key="1">
    <source>
        <dbReference type="EMBL" id="EXG81978.1"/>
    </source>
</evidence>
<sequence length="358" mass="39716">MTSALCANCPADITTQDGALRCRACIGHAHSRCDGCGQWYLATAYCSDCFYCVSCDRAVPSDATSTLASGEEICSDCRSRFYWCCEECGEYTSDDTDSCDNGCPTRCGCDGCSDERSLIFDYSYKPLPIFHGAGPLYLGLELEVHSIDDHGPARTATSHLGDLGYLKLDNSVTDGFEIVSHPMSYTWALAHFPWEMLTLLREHGCRTSERTGLHVHLSRKGFSSPGHTYRWMKLLYRNEQQIVRLARRSSPDFAAFTNRDRRAVKDYAKGTSGNVRYTAINACNTDTFELRVFASSLDAEEVRAALALADASVEYTRHLTVPVITRGGWTWAAFAEWVAARPQYGPLSAQMETHACAR</sequence>
<dbReference type="Proteomes" id="UP000021053">
    <property type="component" value="Unassembled WGS sequence"/>
</dbReference>
<name>A0A010Z3K2_9ACTN</name>
<comment type="caution">
    <text evidence="1">The sequence shown here is derived from an EMBL/GenBank/DDBJ whole genome shotgun (WGS) entry which is preliminary data.</text>
</comment>
<dbReference type="GO" id="GO:0016874">
    <property type="term" value="F:ligase activity"/>
    <property type="evidence" value="ECO:0007669"/>
    <property type="project" value="UniProtKB-KW"/>
</dbReference>
<dbReference type="HOGENOM" id="CLU_063443_0_0_11"/>
<dbReference type="AlphaFoldDB" id="A0A010Z3K2"/>